<evidence type="ECO:0008006" key="4">
    <source>
        <dbReference type="Google" id="ProtNLM"/>
    </source>
</evidence>
<dbReference type="RefSeq" id="WP_379755745.1">
    <property type="nucleotide sequence ID" value="NZ_JBHSYB010000023.1"/>
</dbReference>
<protein>
    <recommendedName>
        <fullName evidence="4">Signal peptidase</fullName>
    </recommendedName>
</protein>
<gene>
    <name evidence="2" type="ORF">ACFQ0S_07215</name>
</gene>
<comment type="caution">
    <text evidence="2">The sequence shown here is derived from an EMBL/GenBank/DDBJ whole genome shotgun (WGS) entry which is preliminary data.</text>
</comment>
<evidence type="ECO:0000313" key="3">
    <source>
        <dbReference type="Proteomes" id="UP001597051"/>
    </source>
</evidence>
<sequence>MKNNFIKLYILSFVLFSDIMLFAQPGQDQGGGGLEGEDPPTASINEKLIWFGIVGILFAFYSYKRRLSRV</sequence>
<dbReference type="Proteomes" id="UP001597051">
    <property type="component" value="Unassembled WGS sequence"/>
</dbReference>
<feature type="transmembrane region" description="Helical" evidence="1">
    <location>
        <begin position="47"/>
        <end position="63"/>
    </location>
</feature>
<keyword evidence="1" id="KW-0472">Membrane</keyword>
<keyword evidence="1" id="KW-1133">Transmembrane helix</keyword>
<evidence type="ECO:0000313" key="2">
    <source>
        <dbReference type="EMBL" id="MFD0984265.1"/>
    </source>
</evidence>
<organism evidence="2 3">
    <name type="scientific">Flavobacterium myungsuense</name>
    <dbReference type="NCBI Taxonomy" id="651823"/>
    <lineage>
        <taxon>Bacteria</taxon>
        <taxon>Pseudomonadati</taxon>
        <taxon>Bacteroidota</taxon>
        <taxon>Flavobacteriia</taxon>
        <taxon>Flavobacteriales</taxon>
        <taxon>Flavobacteriaceae</taxon>
        <taxon>Flavobacterium</taxon>
    </lineage>
</organism>
<accession>A0ABW3J2D9</accession>
<keyword evidence="3" id="KW-1185">Reference proteome</keyword>
<name>A0ABW3J2D9_9FLAO</name>
<proteinExistence type="predicted"/>
<reference evidence="3" key="1">
    <citation type="journal article" date="2019" name="Int. J. Syst. Evol. Microbiol.">
        <title>The Global Catalogue of Microorganisms (GCM) 10K type strain sequencing project: providing services to taxonomists for standard genome sequencing and annotation.</title>
        <authorList>
            <consortium name="The Broad Institute Genomics Platform"/>
            <consortium name="The Broad Institute Genome Sequencing Center for Infectious Disease"/>
            <person name="Wu L."/>
            <person name="Ma J."/>
        </authorList>
    </citation>
    <scope>NUCLEOTIDE SEQUENCE [LARGE SCALE GENOMIC DNA]</scope>
    <source>
        <strain evidence="3">CECT 7649</strain>
    </source>
</reference>
<dbReference type="EMBL" id="JBHTIZ010000017">
    <property type="protein sequence ID" value="MFD0984265.1"/>
    <property type="molecule type" value="Genomic_DNA"/>
</dbReference>
<keyword evidence="1" id="KW-0812">Transmembrane</keyword>
<evidence type="ECO:0000256" key="1">
    <source>
        <dbReference type="SAM" id="Phobius"/>
    </source>
</evidence>